<evidence type="ECO:0000259" key="8">
    <source>
        <dbReference type="PROSITE" id="PS50850"/>
    </source>
</evidence>
<dbReference type="InterPro" id="IPR011701">
    <property type="entry name" value="MFS"/>
</dbReference>
<comment type="caution">
    <text evidence="9">The sequence shown here is derived from an EMBL/GenBank/DDBJ whole genome shotgun (WGS) entry which is preliminary data.</text>
</comment>
<feature type="transmembrane region" description="Helical" evidence="7">
    <location>
        <begin position="195"/>
        <end position="216"/>
    </location>
</feature>
<reference evidence="9 10" key="1">
    <citation type="submission" date="2014-12" db="EMBL/GenBank/DDBJ databases">
        <title>Draft genome sequence of Paenibacillus kamchatkensis strain B-2647.</title>
        <authorList>
            <person name="Karlyshev A.V."/>
            <person name="Kudryashova E.B."/>
        </authorList>
    </citation>
    <scope>NUCLEOTIDE SEQUENCE [LARGE SCALE GENOMIC DNA]</scope>
    <source>
        <strain evidence="9 10">VKM B-2647</strain>
    </source>
</reference>
<evidence type="ECO:0000256" key="6">
    <source>
        <dbReference type="ARBA" id="ARBA00023136"/>
    </source>
</evidence>
<keyword evidence="10" id="KW-1185">Reference proteome</keyword>
<evidence type="ECO:0000256" key="7">
    <source>
        <dbReference type="SAM" id="Phobius"/>
    </source>
</evidence>
<keyword evidence="4 7" id="KW-0812">Transmembrane</keyword>
<feature type="domain" description="Major facilitator superfamily (MFS) profile" evidence="8">
    <location>
        <begin position="1"/>
        <end position="376"/>
    </location>
</feature>
<keyword evidence="6 7" id="KW-0472">Membrane</keyword>
<keyword evidence="5 7" id="KW-1133">Transmembrane helix</keyword>
<dbReference type="RefSeq" id="WP_041051359.1">
    <property type="nucleotide sequence ID" value="NZ_JXAK01000064.1"/>
</dbReference>
<feature type="transmembrane region" description="Helical" evidence="7">
    <location>
        <begin position="20"/>
        <end position="39"/>
    </location>
</feature>
<feature type="transmembrane region" description="Helical" evidence="7">
    <location>
        <begin position="60"/>
        <end position="79"/>
    </location>
</feature>
<feature type="transmembrane region" description="Helical" evidence="7">
    <location>
        <begin position="228"/>
        <end position="253"/>
    </location>
</feature>
<feature type="transmembrane region" description="Helical" evidence="7">
    <location>
        <begin position="150"/>
        <end position="168"/>
    </location>
</feature>
<keyword evidence="2" id="KW-0813">Transport</keyword>
<name>A0ABR5ABJ0_9BACL</name>
<gene>
    <name evidence="9" type="ORF">SD70_26915</name>
</gene>
<dbReference type="InterPro" id="IPR050171">
    <property type="entry name" value="MFS_Transporters"/>
</dbReference>
<dbReference type="Pfam" id="PF07690">
    <property type="entry name" value="MFS_1"/>
    <property type="match status" value="1"/>
</dbReference>
<evidence type="ECO:0000256" key="3">
    <source>
        <dbReference type="ARBA" id="ARBA00022475"/>
    </source>
</evidence>
<dbReference type="PANTHER" id="PTHR23517:SF2">
    <property type="entry name" value="MULTIDRUG RESISTANCE PROTEIN MDTH"/>
    <property type="match status" value="1"/>
</dbReference>
<proteinExistence type="predicted"/>
<feature type="transmembrane region" description="Helical" evidence="7">
    <location>
        <begin position="85"/>
        <end position="101"/>
    </location>
</feature>
<evidence type="ECO:0000256" key="5">
    <source>
        <dbReference type="ARBA" id="ARBA00022989"/>
    </source>
</evidence>
<protein>
    <recommendedName>
        <fullName evidence="8">Major facilitator superfamily (MFS) profile domain-containing protein</fullName>
    </recommendedName>
</protein>
<sequence length="382" mass="40728">MSNSFLMSIGFYALIPNLSVYLTHSLSWSPLLAGVLLMVRQFSQQGPMMLTGMISDRVGYRATLTLGFLLRGIGFAMFALGTSPLLMFVSAIIAGIGGSLFEPTGDAALTTLTDATWRSRTYAVKKVIDNLGIVVSALIGSLLVNVSFHLLSVLSGALFAAAGIITYFRLPAINVQVKPVAWTHMWKTVTRDKPFVHFVAVMIGYFFMFMQLYLAIPARIVEITHEASSVSIVFLVLSGMMIVLQVPINVLVAKFNVIRSVQTGFLLMGTGLLVLGSAAHVTVFVCGIALFAIGLMTIEPASFDVTSRLANPEMTATYFGFYYLAMAIGGGISQGTGGLLMQVGSSIGLPGLIWWIGAFVALLSMAGAGPLRKSLPGKGAAE</sequence>
<feature type="transmembrane region" description="Helical" evidence="7">
    <location>
        <begin position="352"/>
        <end position="371"/>
    </location>
</feature>
<evidence type="ECO:0000256" key="2">
    <source>
        <dbReference type="ARBA" id="ARBA00022448"/>
    </source>
</evidence>
<keyword evidence="3" id="KW-1003">Cell membrane</keyword>
<dbReference type="PROSITE" id="PS50850">
    <property type="entry name" value="MFS"/>
    <property type="match status" value="1"/>
</dbReference>
<feature type="transmembrane region" description="Helical" evidence="7">
    <location>
        <begin position="318"/>
        <end position="340"/>
    </location>
</feature>
<dbReference type="SUPFAM" id="SSF103473">
    <property type="entry name" value="MFS general substrate transporter"/>
    <property type="match status" value="1"/>
</dbReference>
<feature type="transmembrane region" description="Helical" evidence="7">
    <location>
        <begin position="127"/>
        <end position="144"/>
    </location>
</feature>
<evidence type="ECO:0000313" key="10">
    <source>
        <dbReference type="Proteomes" id="UP000031967"/>
    </source>
</evidence>
<evidence type="ECO:0000313" key="9">
    <source>
        <dbReference type="EMBL" id="KIL38357.1"/>
    </source>
</evidence>
<evidence type="ECO:0000256" key="1">
    <source>
        <dbReference type="ARBA" id="ARBA00004651"/>
    </source>
</evidence>
<comment type="subcellular location">
    <subcellularLocation>
        <location evidence="1">Cell membrane</location>
        <topology evidence="1">Multi-pass membrane protein</topology>
    </subcellularLocation>
</comment>
<dbReference type="InterPro" id="IPR036259">
    <property type="entry name" value="MFS_trans_sf"/>
</dbReference>
<feature type="transmembrane region" description="Helical" evidence="7">
    <location>
        <begin position="265"/>
        <end position="298"/>
    </location>
</feature>
<dbReference type="EMBL" id="JXAK01000064">
    <property type="protein sequence ID" value="KIL38357.1"/>
    <property type="molecule type" value="Genomic_DNA"/>
</dbReference>
<dbReference type="Proteomes" id="UP000031967">
    <property type="component" value="Unassembled WGS sequence"/>
</dbReference>
<dbReference type="InterPro" id="IPR020846">
    <property type="entry name" value="MFS_dom"/>
</dbReference>
<evidence type="ECO:0000256" key="4">
    <source>
        <dbReference type="ARBA" id="ARBA00022692"/>
    </source>
</evidence>
<accession>A0ABR5ABJ0</accession>
<organism evidence="9 10">
    <name type="scientific">Gordoniibacillus kamchatkensis</name>
    <dbReference type="NCBI Taxonomy" id="1590651"/>
    <lineage>
        <taxon>Bacteria</taxon>
        <taxon>Bacillati</taxon>
        <taxon>Bacillota</taxon>
        <taxon>Bacilli</taxon>
        <taxon>Bacillales</taxon>
        <taxon>Paenibacillaceae</taxon>
        <taxon>Gordoniibacillus</taxon>
    </lineage>
</organism>
<dbReference type="PANTHER" id="PTHR23517">
    <property type="entry name" value="RESISTANCE PROTEIN MDTM, PUTATIVE-RELATED-RELATED"/>
    <property type="match status" value="1"/>
</dbReference>
<dbReference type="Gene3D" id="1.20.1250.20">
    <property type="entry name" value="MFS general substrate transporter like domains"/>
    <property type="match status" value="1"/>
</dbReference>